<keyword evidence="4" id="KW-0614">Plasmid</keyword>
<dbReference type="RefSeq" id="WP_081933004.1">
    <property type="nucleotide sequence ID" value="NZ_CP009123.1"/>
</dbReference>
<sequence length="123" mass="14224">MKQKADFIITGRIGKIDAKEKVAHIDVATKYPYKDKDDNWKDRTVWNRVTLFKKQHERVTEIGVGDLVTFEGRVGQSSYERNGVRHYNVDLTVNDFTIERRKGEQATTTNDTPPAEDDDHVPF</sequence>
<evidence type="ECO:0008006" key="6">
    <source>
        <dbReference type="Google" id="ProtNLM"/>
    </source>
</evidence>
<evidence type="ECO:0000313" key="5">
    <source>
        <dbReference type="Proteomes" id="UP000030907"/>
    </source>
</evidence>
<dbReference type="HOGENOM" id="CLU_078758_5_0_5"/>
<evidence type="ECO:0000256" key="2">
    <source>
        <dbReference type="PROSITE-ProRule" id="PRU00252"/>
    </source>
</evidence>
<name>A0A0A7PNH4_9SPHN</name>
<feature type="compositionally biased region" description="Acidic residues" evidence="3">
    <location>
        <begin position="114"/>
        <end position="123"/>
    </location>
</feature>
<keyword evidence="5" id="KW-1185">Reference proteome</keyword>
<dbReference type="CDD" id="cd04496">
    <property type="entry name" value="SSB_OBF"/>
    <property type="match status" value="1"/>
</dbReference>
<dbReference type="PROSITE" id="PS50935">
    <property type="entry name" value="SSB"/>
    <property type="match status" value="1"/>
</dbReference>
<evidence type="ECO:0000313" key="4">
    <source>
        <dbReference type="EMBL" id="AJA11636.1"/>
    </source>
</evidence>
<gene>
    <name evidence="4" type="ORF">SKP52_23970</name>
</gene>
<evidence type="ECO:0000256" key="1">
    <source>
        <dbReference type="ARBA" id="ARBA00023125"/>
    </source>
</evidence>
<dbReference type="Pfam" id="PF00436">
    <property type="entry name" value="SSB"/>
    <property type="match status" value="1"/>
</dbReference>
<dbReference type="AlphaFoldDB" id="A0A0A7PNH4"/>
<dbReference type="InterPro" id="IPR000424">
    <property type="entry name" value="Primosome_PriB/ssb"/>
</dbReference>
<organism evidence="4 5">
    <name type="scientific">Sphingopyxis fribergensis</name>
    <dbReference type="NCBI Taxonomy" id="1515612"/>
    <lineage>
        <taxon>Bacteria</taxon>
        <taxon>Pseudomonadati</taxon>
        <taxon>Pseudomonadota</taxon>
        <taxon>Alphaproteobacteria</taxon>
        <taxon>Sphingomonadales</taxon>
        <taxon>Sphingomonadaceae</taxon>
        <taxon>Sphingopyxis</taxon>
    </lineage>
</organism>
<geneLocation type="plasmid" evidence="4 5">
    <name>pSfKp5.2</name>
</geneLocation>
<dbReference type="KEGG" id="sphk:SKP52_23970"/>
<dbReference type="EMBL" id="CP009123">
    <property type="protein sequence ID" value="AJA11636.1"/>
    <property type="molecule type" value="Genomic_DNA"/>
</dbReference>
<feature type="region of interest" description="Disordered" evidence="3">
    <location>
        <begin position="100"/>
        <end position="123"/>
    </location>
</feature>
<protein>
    <recommendedName>
        <fullName evidence="6">Helix-destabilizing protein</fullName>
    </recommendedName>
</protein>
<keyword evidence="1 2" id="KW-0238">DNA-binding</keyword>
<dbReference type="GO" id="GO:0003697">
    <property type="term" value="F:single-stranded DNA binding"/>
    <property type="evidence" value="ECO:0007669"/>
    <property type="project" value="InterPro"/>
</dbReference>
<dbReference type="OrthoDB" id="7581348at2"/>
<evidence type="ECO:0000256" key="3">
    <source>
        <dbReference type="SAM" id="MobiDB-lite"/>
    </source>
</evidence>
<dbReference type="Proteomes" id="UP000030907">
    <property type="component" value="Plasmid pSfKp5.2"/>
</dbReference>
<proteinExistence type="predicted"/>
<dbReference type="InterPro" id="IPR012340">
    <property type="entry name" value="NA-bd_OB-fold"/>
</dbReference>
<reference evidence="4 5" key="1">
    <citation type="journal article" date="2015" name="Int. J. Syst. Evol. Microbiol.">
        <title>Description of Sphingopyxis fribergensis sp. nov. - a soil bacterium with the ability to degrade styrene and phenylacetic acid.</title>
        <authorList>
            <person name="Oelschlagel M."/>
            <person name="Ruckert C."/>
            <person name="Kalinowski J."/>
            <person name="Schmidt G."/>
            <person name="Schlomann M."/>
            <person name="Tischler D."/>
        </authorList>
    </citation>
    <scope>NUCLEOTIDE SEQUENCE [LARGE SCALE GENOMIC DNA]</scope>
    <source>
        <strain evidence="4 5">Kp5.2</strain>
        <plasmid evidence="4">pSfKp5.2</plasmid>
    </source>
</reference>
<accession>A0A0A7PNH4</accession>
<dbReference type="SUPFAM" id="SSF50249">
    <property type="entry name" value="Nucleic acid-binding proteins"/>
    <property type="match status" value="1"/>
</dbReference>
<dbReference type="Gene3D" id="2.40.50.140">
    <property type="entry name" value="Nucleic acid-binding proteins"/>
    <property type="match status" value="1"/>
</dbReference>